<dbReference type="PANTHER" id="PTHR30126:SF39">
    <property type="entry name" value="HTH-TYPE TRANSCRIPTIONAL REGULATOR CYSL"/>
    <property type="match status" value="1"/>
</dbReference>
<dbReference type="Gene3D" id="1.10.10.10">
    <property type="entry name" value="Winged helix-like DNA-binding domain superfamily/Winged helix DNA-binding domain"/>
    <property type="match status" value="1"/>
</dbReference>
<name>A0AA46HWF2_9BURK</name>
<evidence type="ECO:0000256" key="3">
    <source>
        <dbReference type="ARBA" id="ARBA00023125"/>
    </source>
</evidence>
<gene>
    <name evidence="6" type="ORF">EV676_103310</name>
</gene>
<comment type="caution">
    <text evidence="6">The sequence shown here is derived from an EMBL/GenBank/DDBJ whole genome shotgun (WGS) entry which is preliminary data.</text>
</comment>
<protein>
    <submittedName>
        <fullName evidence="6">LysR family transcriptional regulator</fullName>
    </submittedName>
</protein>
<dbReference type="AlphaFoldDB" id="A0AA46HWF2"/>
<dbReference type="CDD" id="cd05466">
    <property type="entry name" value="PBP2_LTTR_substrate"/>
    <property type="match status" value="1"/>
</dbReference>
<dbReference type="GO" id="GO:0000976">
    <property type="term" value="F:transcription cis-regulatory region binding"/>
    <property type="evidence" value="ECO:0007669"/>
    <property type="project" value="TreeGrafter"/>
</dbReference>
<evidence type="ECO:0000313" key="7">
    <source>
        <dbReference type="Proteomes" id="UP000294772"/>
    </source>
</evidence>
<reference evidence="6 7" key="1">
    <citation type="submission" date="2019-03" db="EMBL/GenBank/DDBJ databases">
        <title>Genomic Encyclopedia of Type Strains, Phase IV (KMG-IV): sequencing the most valuable type-strain genomes for metagenomic binning, comparative biology and taxonomic classification.</title>
        <authorList>
            <person name="Goeker M."/>
        </authorList>
    </citation>
    <scope>NUCLEOTIDE SEQUENCE [LARGE SCALE GENOMIC DNA]</scope>
    <source>
        <strain evidence="6 7">DSM 15264</strain>
    </source>
</reference>
<dbReference type="Gene3D" id="3.40.190.10">
    <property type="entry name" value="Periplasmic binding protein-like II"/>
    <property type="match status" value="2"/>
</dbReference>
<organism evidence="6 7">
    <name type="scientific">Caldimonas thermodepolymerans</name>
    <dbReference type="NCBI Taxonomy" id="215580"/>
    <lineage>
        <taxon>Bacteria</taxon>
        <taxon>Pseudomonadati</taxon>
        <taxon>Pseudomonadota</taxon>
        <taxon>Betaproteobacteria</taxon>
        <taxon>Burkholderiales</taxon>
        <taxon>Sphaerotilaceae</taxon>
        <taxon>Caldimonas</taxon>
    </lineage>
</organism>
<evidence type="ECO:0000313" key="6">
    <source>
        <dbReference type="EMBL" id="TCP08277.1"/>
    </source>
</evidence>
<dbReference type="InterPro" id="IPR000847">
    <property type="entry name" value="LysR_HTH_N"/>
</dbReference>
<dbReference type="InterPro" id="IPR036390">
    <property type="entry name" value="WH_DNA-bd_sf"/>
</dbReference>
<keyword evidence="2" id="KW-0805">Transcription regulation</keyword>
<dbReference type="SUPFAM" id="SSF53850">
    <property type="entry name" value="Periplasmic binding protein-like II"/>
    <property type="match status" value="1"/>
</dbReference>
<dbReference type="Pfam" id="PF03466">
    <property type="entry name" value="LysR_substrate"/>
    <property type="match status" value="1"/>
</dbReference>
<proteinExistence type="inferred from homology"/>
<evidence type="ECO:0000256" key="4">
    <source>
        <dbReference type="ARBA" id="ARBA00023163"/>
    </source>
</evidence>
<evidence type="ECO:0000259" key="5">
    <source>
        <dbReference type="PROSITE" id="PS50931"/>
    </source>
</evidence>
<feature type="domain" description="HTH lysR-type" evidence="5">
    <location>
        <begin position="1"/>
        <end position="57"/>
    </location>
</feature>
<dbReference type="Pfam" id="PF00126">
    <property type="entry name" value="HTH_1"/>
    <property type="match status" value="1"/>
</dbReference>
<dbReference type="InterPro" id="IPR036388">
    <property type="entry name" value="WH-like_DNA-bd_sf"/>
</dbReference>
<dbReference type="SUPFAM" id="SSF46785">
    <property type="entry name" value="Winged helix' DNA-binding domain"/>
    <property type="match status" value="1"/>
</dbReference>
<dbReference type="PROSITE" id="PS50931">
    <property type="entry name" value="HTH_LYSR"/>
    <property type="match status" value="1"/>
</dbReference>
<dbReference type="PANTHER" id="PTHR30126">
    <property type="entry name" value="HTH-TYPE TRANSCRIPTIONAL REGULATOR"/>
    <property type="match status" value="1"/>
</dbReference>
<sequence>MLSELRTFVLLAELGSAQEVARRLPLTQPAVTRQLQRLEALLDAQLLDRRSKPARLTPTGVAVLAEARKVLAAVEELKQVASQSAEPKGVLRLGLAHALCEPALADGLHELGRRHPAVRLQLASGWSSELLARVDRGELDAAVIHLAGAADAMPPPRGQVLAEDDLVFLVSPQLPLPARPRLEALNRIGWVLTPDTVCGSRGALRAAVERSGVALHVAAEVQDAALQAGLVQRGLGVGVMPRRRAEAWSRMKLRRVSVPGLRLRMTVSLVRALHLGRLARAVDTLEAVLKERLRRQGRRQ</sequence>
<keyword evidence="3" id="KW-0238">DNA-binding</keyword>
<evidence type="ECO:0000256" key="1">
    <source>
        <dbReference type="ARBA" id="ARBA00009437"/>
    </source>
</evidence>
<keyword evidence="4" id="KW-0804">Transcription</keyword>
<comment type="similarity">
    <text evidence="1">Belongs to the LysR transcriptional regulatory family.</text>
</comment>
<accession>A0AA46HWF2</accession>
<evidence type="ECO:0000256" key="2">
    <source>
        <dbReference type="ARBA" id="ARBA00023015"/>
    </source>
</evidence>
<dbReference type="InterPro" id="IPR005119">
    <property type="entry name" value="LysR_subst-bd"/>
</dbReference>
<dbReference type="GO" id="GO:0003700">
    <property type="term" value="F:DNA-binding transcription factor activity"/>
    <property type="evidence" value="ECO:0007669"/>
    <property type="project" value="InterPro"/>
</dbReference>
<dbReference type="Proteomes" id="UP000294772">
    <property type="component" value="Unassembled WGS sequence"/>
</dbReference>
<dbReference type="EMBL" id="SLXF01000003">
    <property type="protein sequence ID" value="TCP08277.1"/>
    <property type="molecule type" value="Genomic_DNA"/>
</dbReference>